<evidence type="ECO:0000313" key="3">
    <source>
        <dbReference type="Proteomes" id="UP001175271"/>
    </source>
</evidence>
<dbReference type="EMBL" id="JAUCMV010000003">
    <property type="protein sequence ID" value="KAK0407893.1"/>
    <property type="molecule type" value="Genomic_DNA"/>
</dbReference>
<reference evidence="2" key="1">
    <citation type="submission" date="2023-06" db="EMBL/GenBank/DDBJ databases">
        <title>Genomic analysis of the entomopathogenic nematode Steinernema hermaphroditum.</title>
        <authorList>
            <person name="Schwarz E.M."/>
            <person name="Heppert J.K."/>
            <person name="Baniya A."/>
            <person name="Schwartz H.T."/>
            <person name="Tan C.-H."/>
            <person name="Antoshechkin I."/>
            <person name="Sternberg P.W."/>
            <person name="Goodrich-Blair H."/>
            <person name="Dillman A.R."/>
        </authorList>
    </citation>
    <scope>NUCLEOTIDE SEQUENCE</scope>
    <source>
        <strain evidence="2">PS9179</strain>
        <tissue evidence="2">Whole animal</tissue>
    </source>
</reference>
<keyword evidence="3" id="KW-1185">Reference proteome</keyword>
<proteinExistence type="predicted"/>
<evidence type="ECO:0000256" key="1">
    <source>
        <dbReference type="SAM" id="Phobius"/>
    </source>
</evidence>
<evidence type="ECO:0000313" key="2">
    <source>
        <dbReference type="EMBL" id="KAK0407893.1"/>
    </source>
</evidence>
<comment type="caution">
    <text evidence="2">The sequence shown here is derived from an EMBL/GenBank/DDBJ whole genome shotgun (WGS) entry which is preliminary data.</text>
</comment>
<keyword evidence="1" id="KW-1133">Transmembrane helix</keyword>
<sequence length="73" mass="8236">MSLQVILLLCAELFCLGAIFFIGDMEEQNRMDSQLALYLTSAIFVAMTILGVFLCVCLLHEPHYVSRLIHDNS</sequence>
<protein>
    <submittedName>
        <fullName evidence="2">Uncharacterized protein</fullName>
    </submittedName>
</protein>
<name>A0AA39HNB5_9BILA</name>
<feature type="transmembrane region" description="Helical" evidence="1">
    <location>
        <begin position="35"/>
        <end position="59"/>
    </location>
</feature>
<dbReference type="AlphaFoldDB" id="A0AA39HNB5"/>
<accession>A0AA39HNB5</accession>
<organism evidence="2 3">
    <name type="scientific">Steinernema hermaphroditum</name>
    <dbReference type="NCBI Taxonomy" id="289476"/>
    <lineage>
        <taxon>Eukaryota</taxon>
        <taxon>Metazoa</taxon>
        <taxon>Ecdysozoa</taxon>
        <taxon>Nematoda</taxon>
        <taxon>Chromadorea</taxon>
        <taxon>Rhabditida</taxon>
        <taxon>Tylenchina</taxon>
        <taxon>Panagrolaimomorpha</taxon>
        <taxon>Strongyloidoidea</taxon>
        <taxon>Steinernematidae</taxon>
        <taxon>Steinernema</taxon>
    </lineage>
</organism>
<feature type="transmembrane region" description="Helical" evidence="1">
    <location>
        <begin position="5"/>
        <end position="23"/>
    </location>
</feature>
<keyword evidence="1" id="KW-0472">Membrane</keyword>
<gene>
    <name evidence="2" type="ORF">QR680_003657</name>
</gene>
<keyword evidence="1" id="KW-0812">Transmembrane</keyword>
<dbReference type="Proteomes" id="UP001175271">
    <property type="component" value="Unassembled WGS sequence"/>
</dbReference>